<organism evidence="2 3">
    <name type="scientific">Roseiflexus castenholzii (strain DSM 13941 / HLO8)</name>
    <dbReference type="NCBI Taxonomy" id="383372"/>
    <lineage>
        <taxon>Bacteria</taxon>
        <taxon>Bacillati</taxon>
        <taxon>Chloroflexota</taxon>
        <taxon>Chloroflexia</taxon>
        <taxon>Chloroflexales</taxon>
        <taxon>Roseiflexineae</taxon>
        <taxon>Roseiflexaceae</taxon>
        <taxon>Roseiflexus</taxon>
    </lineage>
</organism>
<keyword evidence="2" id="KW-0808">Transferase</keyword>
<dbReference type="PANTHER" id="PTHR42912">
    <property type="entry name" value="METHYLTRANSFERASE"/>
    <property type="match status" value="1"/>
</dbReference>
<keyword evidence="3" id="KW-1185">Reference proteome</keyword>
<dbReference type="SUPFAM" id="SSF53335">
    <property type="entry name" value="S-adenosyl-L-methionine-dependent methyltransferases"/>
    <property type="match status" value="1"/>
</dbReference>
<reference evidence="2 3" key="1">
    <citation type="submission" date="2007-08" db="EMBL/GenBank/DDBJ databases">
        <title>Complete sequence of Roseiflexus castenholzii DSM 13941.</title>
        <authorList>
            <consortium name="US DOE Joint Genome Institute"/>
            <person name="Copeland A."/>
            <person name="Lucas S."/>
            <person name="Lapidus A."/>
            <person name="Barry K."/>
            <person name="Glavina del Rio T."/>
            <person name="Dalin E."/>
            <person name="Tice H."/>
            <person name="Pitluck S."/>
            <person name="Thompson L.S."/>
            <person name="Brettin T."/>
            <person name="Bruce D."/>
            <person name="Detter J.C."/>
            <person name="Han C."/>
            <person name="Tapia R."/>
            <person name="Schmutz J."/>
            <person name="Larimer F."/>
            <person name="Land M."/>
            <person name="Hauser L."/>
            <person name="Kyrpides N."/>
            <person name="Mikhailova N."/>
            <person name="Bryant D.A."/>
            <person name="Hanada S."/>
            <person name="Tsukatani Y."/>
            <person name="Richardson P."/>
        </authorList>
    </citation>
    <scope>NUCLEOTIDE SEQUENCE [LARGE SCALE GENOMIC DNA]</scope>
    <source>
        <strain evidence="3">DSM 13941 / HLO8</strain>
    </source>
</reference>
<dbReference type="AlphaFoldDB" id="A7NM85"/>
<dbReference type="RefSeq" id="WP_012121064.1">
    <property type="nucleotide sequence ID" value="NC_009767.1"/>
</dbReference>
<dbReference type="InterPro" id="IPR029063">
    <property type="entry name" value="SAM-dependent_MTases_sf"/>
</dbReference>
<name>A7NM85_ROSCS</name>
<evidence type="ECO:0000259" key="1">
    <source>
        <dbReference type="Pfam" id="PF13649"/>
    </source>
</evidence>
<dbReference type="HOGENOM" id="CLU_1184340_0_0_0"/>
<dbReference type="GO" id="GO:0032259">
    <property type="term" value="P:methylation"/>
    <property type="evidence" value="ECO:0007669"/>
    <property type="project" value="UniProtKB-KW"/>
</dbReference>
<dbReference type="Gene3D" id="3.40.50.150">
    <property type="entry name" value="Vaccinia Virus protein VP39"/>
    <property type="match status" value="1"/>
</dbReference>
<keyword evidence="2" id="KW-0489">Methyltransferase</keyword>
<accession>A7NM85</accession>
<dbReference type="eggNOG" id="COG2226">
    <property type="taxonomic scope" value="Bacteria"/>
</dbReference>
<dbReference type="InterPro" id="IPR041698">
    <property type="entry name" value="Methyltransf_25"/>
</dbReference>
<dbReference type="GO" id="GO:0008168">
    <property type="term" value="F:methyltransferase activity"/>
    <property type="evidence" value="ECO:0007669"/>
    <property type="project" value="UniProtKB-KW"/>
</dbReference>
<proteinExistence type="predicted"/>
<dbReference type="EMBL" id="CP000804">
    <property type="protein sequence ID" value="ABU58640.1"/>
    <property type="molecule type" value="Genomic_DNA"/>
</dbReference>
<evidence type="ECO:0000313" key="3">
    <source>
        <dbReference type="Proteomes" id="UP000000263"/>
    </source>
</evidence>
<dbReference type="CDD" id="cd02440">
    <property type="entry name" value="AdoMet_MTases"/>
    <property type="match status" value="1"/>
</dbReference>
<dbReference type="Pfam" id="PF13649">
    <property type="entry name" value="Methyltransf_25"/>
    <property type="match status" value="1"/>
</dbReference>
<dbReference type="Proteomes" id="UP000000263">
    <property type="component" value="Chromosome"/>
</dbReference>
<dbReference type="OrthoDB" id="156058at2"/>
<dbReference type="KEGG" id="rca:Rcas_2562"/>
<dbReference type="InterPro" id="IPR050508">
    <property type="entry name" value="Methyltransf_Superfamily"/>
</dbReference>
<protein>
    <submittedName>
        <fullName evidence="2">Methyltransferase type 11</fullName>
    </submittedName>
</protein>
<dbReference type="STRING" id="383372.Rcas_2562"/>
<gene>
    <name evidence="2" type="ordered locus">Rcas_2562</name>
</gene>
<dbReference type="PANTHER" id="PTHR42912:SF80">
    <property type="entry name" value="METHYLTRANSFERASE DOMAIN-CONTAINING PROTEIN"/>
    <property type="match status" value="1"/>
</dbReference>
<sequence length="227" mass="25194">MAASAPAALYARLIRWAFARFYQEFAWTYDTVAALASAGRWRNWTLTALEFARGATLEVGCGTGHVQLALARRHVGFFAGLDRSPQMLRLTRRRLKQAGFRAPLVRADARALPFVSESFDAIIATFPSDYIAAEATVAEIRRVLRPGGTVAIALWARFADDSPYARLLDVAYRATLQRSPRPVTSVTSAALHRFGERFERAGIDVSFREVATPDGAVQYVLGKRRML</sequence>
<evidence type="ECO:0000313" key="2">
    <source>
        <dbReference type="EMBL" id="ABU58640.1"/>
    </source>
</evidence>
<feature type="domain" description="Methyltransferase" evidence="1">
    <location>
        <begin position="57"/>
        <end position="148"/>
    </location>
</feature>